<dbReference type="Gene3D" id="3.40.50.10690">
    <property type="entry name" value="putative lor/sdh protein like domains"/>
    <property type="match status" value="1"/>
</dbReference>
<feature type="domain" description="Arginine dihydrolase ArgZ/ArgE-like C-terminal second subdomain" evidence="1">
    <location>
        <begin position="145"/>
        <end position="360"/>
    </location>
</feature>
<dbReference type="AlphaFoldDB" id="A0A7J0BQB7"/>
<evidence type="ECO:0000259" key="1">
    <source>
        <dbReference type="Pfam" id="PF21570"/>
    </source>
</evidence>
<dbReference type="RefSeq" id="WP_174406869.1">
    <property type="nucleotide sequence ID" value="NZ_BLVO01000016.1"/>
</dbReference>
<comment type="caution">
    <text evidence="2">The sequence shown here is derived from an EMBL/GenBank/DDBJ whole genome shotgun (WGS) entry which is preliminary data.</text>
</comment>
<dbReference type="Gene3D" id="2.40.420.10">
    <property type="entry name" value="conserved putative lor/sdh protein from methanococcus maripaludis s2 domain"/>
    <property type="match status" value="1"/>
</dbReference>
<dbReference type="EMBL" id="BLVO01000016">
    <property type="protein sequence ID" value="GFM35254.1"/>
    <property type="molecule type" value="Genomic_DNA"/>
</dbReference>
<protein>
    <recommendedName>
        <fullName evidence="1">Arginine dihydrolase ArgZ/ArgE-like C-terminal second subdomain domain-containing protein</fullName>
    </recommendedName>
</protein>
<keyword evidence="3" id="KW-1185">Reference proteome</keyword>
<organism evidence="2 3">
    <name type="scientific">Desulfovibrio subterraneus</name>
    <dbReference type="NCBI Taxonomy" id="2718620"/>
    <lineage>
        <taxon>Bacteria</taxon>
        <taxon>Pseudomonadati</taxon>
        <taxon>Thermodesulfobacteriota</taxon>
        <taxon>Desulfovibrionia</taxon>
        <taxon>Desulfovibrionales</taxon>
        <taxon>Desulfovibrionaceae</taxon>
        <taxon>Desulfovibrio</taxon>
    </lineage>
</organism>
<dbReference type="Proteomes" id="UP000503840">
    <property type="component" value="Unassembled WGS sequence"/>
</dbReference>
<sequence length="365" mass="39964">MSRFVLPEYHHPDFSSPGLRDAPVARFAPCVRAGVAPADYHATAIYPEYVQTVKGKWILLRQSRMDCVIRKVNDDTLEVVEFRRLKVGDLVAVGRRENGEDGIYVHTTGFMGADAEACEKFAFRTSTSRETSFSIDYDTLYEILRHDRKNGFILWVGGPAVIFDSDARRAFASLVDKGYVHGLLAGNALATHDLEGALYETALGQGIYSKKQASMGHYHHLDAINAIKGYGSIEQAVHQGGVLNGVMRAVVENKVDYVLAGSIRDDGPLPGVVGDVYAAQDCMRALARKATTVIAMATQLHTIATGNMTPSYQVMEDGSVRPVYFFIVDMSEFAAGKLADRGSLTAHAILTNVQDFIVNLNRALV</sequence>
<gene>
    <name evidence="2" type="ORF">DSM101010T_36190</name>
</gene>
<dbReference type="InterPro" id="IPR048963">
    <property type="entry name" value="ArgZ/ArgE-like_C_2nd"/>
</dbReference>
<proteinExistence type="predicted"/>
<dbReference type="Pfam" id="PF21570">
    <property type="entry name" value="ArgZ-like_C_2nd"/>
    <property type="match status" value="1"/>
</dbReference>
<name>A0A7J0BQB7_9BACT</name>
<reference evidence="2 3" key="1">
    <citation type="submission" date="2020-05" db="EMBL/GenBank/DDBJ databases">
        <title>Draft genome sequence of Desulfovibrio sp. strain HN2T.</title>
        <authorList>
            <person name="Ueno A."/>
            <person name="Tamazawa S."/>
            <person name="Tamamura S."/>
            <person name="Murakami T."/>
            <person name="Kiyama T."/>
            <person name="Inomata H."/>
            <person name="Amano Y."/>
            <person name="Miyakawa K."/>
            <person name="Tamaki H."/>
            <person name="Naganuma T."/>
            <person name="Kaneko K."/>
        </authorList>
    </citation>
    <scope>NUCLEOTIDE SEQUENCE [LARGE SCALE GENOMIC DNA]</scope>
    <source>
        <strain evidence="2 3">HN2</strain>
    </source>
</reference>
<evidence type="ECO:0000313" key="2">
    <source>
        <dbReference type="EMBL" id="GFM35254.1"/>
    </source>
</evidence>
<evidence type="ECO:0000313" key="3">
    <source>
        <dbReference type="Proteomes" id="UP000503840"/>
    </source>
</evidence>
<accession>A0A7J0BQB7</accession>